<name>A0A318KXB1_9FIRM</name>
<feature type="transmembrane region" description="Helical" evidence="12">
    <location>
        <begin position="169"/>
        <end position="187"/>
    </location>
</feature>
<dbReference type="AlphaFoldDB" id="A0A318KXB1"/>
<organism evidence="14 15">
    <name type="scientific">Dielma fastidiosa</name>
    <dbReference type="NCBI Taxonomy" id="1034346"/>
    <lineage>
        <taxon>Bacteria</taxon>
        <taxon>Bacillati</taxon>
        <taxon>Bacillota</taxon>
        <taxon>Erysipelotrichia</taxon>
        <taxon>Erysipelotrichales</taxon>
        <taxon>Erysipelotrichaceae</taxon>
        <taxon>Dielma</taxon>
    </lineage>
</organism>
<keyword evidence="6" id="KW-0479">Metal-binding</keyword>
<evidence type="ECO:0000256" key="1">
    <source>
        <dbReference type="ARBA" id="ARBA00001947"/>
    </source>
</evidence>
<evidence type="ECO:0000313" key="15">
    <source>
        <dbReference type="Proteomes" id="UP000247612"/>
    </source>
</evidence>
<evidence type="ECO:0000256" key="5">
    <source>
        <dbReference type="ARBA" id="ARBA00022692"/>
    </source>
</evidence>
<comment type="similarity">
    <text evidence="3">Belongs to the peptidase M50B family.</text>
</comment>
<evidence type="ECO:0000259" key="13">
    <source>
        <dbReference type="Pfam" id="PF02163"/>
    </source>
</evidence>
<keyword evidence="7" id="KW-0378">Hydrolase</keyword>
<gene>
    <name evidence="14" type="ORF">DES51_109117</name>
</gene>
<evidence type="ECO:0000256" key="4">
    <source>
        <dbReference type="ARBA" id="ARBA00022670"/>
    </source>
</evidence>
<feature type="transmembrane region" description="Helical" evidence="12">
    <location>
        <begin position="6"/>
        <end position="34"/>
    </location>
</feature>
<feature type="transmembrane region" description="Helical" evidence="12">
    <location>
        <begin position="76"/>
        <end position="97"/>
    </location>
</feature>
<dbReference type="InterPro" id="IPR008915">
    <property type="entry name" value="Peptidase_M50"/>
</dbReference>
<keyword evidence="15" id="KW-1185">Reference proteome</keyword>
<dbReference type="GO" id="GO:0006508">
    <property type="term" value="P:proteolysis"/>
    <property type="evidence" value="ECO:0007669"/>
    <property type="project" value="UniProtKB-KW"/>
</dbReference>
<dbReference type="Pfam" id="PF02163">
    <property type="entry name" value="Peptidase_M50"/>
    <property type="match status" value="1"/>
</dbReference>
<evidence type="ECO:0000256" key="9">
    <source>
        <dbReference type="ARBA" id="ARBA00022989"/>
    </source>
</evidence>
<dbReference type="RefSeq" id="WP_110370630.1">
    <property type="nucleotide sequence ID" value="NZ_CABKRQ010000007.1"/>
</dbReference>
<evidence type="ECO:0000256" key="11">
    <source>
        <dbReference type="ARBA" id="ARBA00023136"/>
    </source>
</evidence>
<sequence>MSFKVSIWWYVFFILSMLADNLKTWLMLFVMLLIHEAGHIAAAKKLGYQISKLTIYPFGCGAEIEHIDHGSTLEEVIIILCGIGMHLFYPACFALMHRAGLISSAYQNYLTHLNASVMLFNLLPVYPLDGGRLLDCIMQSYGSYRKGRTMTLIVSMGVLLLAVAEMRNIGALMAFSFLFIQLLLCGLDKKKDYHDFMLYRYLYPKEREIKLHQSLELYRNYISVFQKGGKLISEREWLHQIFNQH</sequence>
<dbReference type="GO" id="GO:0046872">
    <property type="term" value="F:metal ion binding"/>
    <property type="evidence" value="ECO:0007669"/>
    <property type="project" value="UniProtKB-KW"/>
</dbReference>
<dbReference type="EMBL" id="QJKH01000009">
    <property type="protein sequence ID" value="PXX77863.1"/>
    <property type="molecule type" value="Genomic_DNA"/>
</dbReference>
<evidence type="ECO:0000256" key="10">
    <source>
        <dbReference type="ARBA" id="ARBA00023049"/>
    </source>
</evidence>
<feature type="domain" description="Peptidase M50" evidence="13">
    <location>
        <begin position="104"/>
        <end position="162"/>
    </location>
</feature>
<evidence type="ECO:0000256" key="8">
    <source>
        <dbReference type="ARBA" id="ARBA00022833"/>
    </source>
</evidence>
<reference evidence="14 15" key="1">
    <citation type="submission" date="2018-05" db="EMBL/GenBank/DDBJ databases">
        <title>Genomic Encyclopedia of Type Strains, Phase IV (KMG-IV): sequencing the most valuable type-strain genomes for metagenomic binning, comparative biology and taxonomic classification.</title>
        <authorList>
            <person name="Goeker M."/>
        </authorList>
    </citation>
    <scope>NUCLEOTIDE SEQUENCE [LARGE SCALE GENOMIC DNA]</scope>
    <source>
        <strain evidence="14 15">JC118</strain>
    </source>
</reference>
<feature type="transmembrane region" description="Helical" evidence="12">
    <location>
        <begin position="147"/>
        <end position="163"/>
    </location>
</feature>
<keyword evidence="10" id="KW-0482">Metalloprotease</keyword>
<dbReference type="GO" id="GO:0016020">
    <property type="term" value="C:membrane"/>
    <property type="evidence" value="ECO:0007669"/>
    <property type="project" value="UniProtKB-SubCell"/>
</dbReference>
<keyword evidence="11 12" id="KW-0472">Membrane</keyword>
<accession>A0A318KXB1</accession>
<proteinExistence type="inferred from homology"/>
<evidence type="ECO:0000256" key="2">
    <source>
        <dbReference type="ARBA" id="ARBA00004141"/>
    </source>
</evidence>
<dbReference type="STRING" id="1034346.GCA_000313565_02778"/>
<evidence type="ECO:0000256" key="6">
    <source>
        <dbReference type="ARBA" id="ARBA00022723"/>
    </source>
</evidence>
<dbReference type="OrthoDB" id="166377at2"/>
<dbReference type="Proteomes" id="UP000247612">
    <property type="component" value="Unassembled WGS sequence"/>
</dbReference>
<comment type="caution">
    <text evidence="14">The sequence shown here is derived from an EMBL/GenBank/DDBJ whole genome shotgun (WGS) entry which is preliminary data.</text>
</comment>
<evidence type="ECO:0000256" key="7">
    <source>
        <dbReference type="ARBA" id="ARBA00022801"/>
    </source>
</evidence>
<evidence type="ECO:0000256" key="3">
    <source>
        <dbReference type="ARBA" id="ARBA00007931"/>
    </source>
</evidence>
<dbReference type="PANTHER" id="PTHR39188:SF3">
    <property type="entry name" value="STAGE IV SPORULATION PROTEIN FB"/>
    <property type="match status" value="1"/>
</dbReference>
<evidence type="ECO:0000256" key="12">
    <source>
        <dbReference type="SAM" id="Phobius"/>
    </source>
</evidence>
<evidence type="ECO:0000313" key="14">
    <source>
        <dbReference type="EMBL" id="PXX77863.1"/>
    </source>
</evidence>
<comment type="cofactor">
    <cofactor evidence="1">
        <name>Zn(2+)</name>
        <dbReference type="ChEBI" id="CHEBI:29105"/>
    </cofactor>
</comment>
<protein>
    <submittedName>
        <fullName evidence="14">Stage IV sporulation protein FB</fullName>
    </submittedName>
</protein>
<comment type="subcellular location">
    <subcellularLocation>
        <location evidence="2">Membrane</location>
        <topology evidence="2">Multi-pass membrane protein</topology>
    </subcellularLocation>
</comment>
<keyword evidence="5 12" id="KW-0812">Transmembrane</keyword>
<keyword evidence="4" id="KW-0645">Protease</keyword>
<dbReference type="PANTHER" id="PTHR39188">
    <property type="entry name" value="MEMBRANE-ASSOCIATED ZINC METALLOPROTEASE M50B"/>
    <property type="match status" value="1"/>
</dbReference>
<dbReference type="GO" id="GO:0008237">
    <property type="term" value="F:metallopeptidase activity"/>
    <property type="evidence" value="ECO:0007669"/>
    <property type="project" value="UniProtKB-KW"/>
</dbReference>
<keyword evidence="9 12" id="KW-1133">Transmembrane helix</keyword>
<keyword evidence="8" id="KW-0862">Zinc</keyword>